<evidence type="ECO:0000313" key="9">
    <source>
        <dbReference type="EMBL" id="KXG76491.1"/>
    </source>
</evidence>
<dbReference type="AlphaFoldDB" id="A0A140L7G6"/>
<organism evidence="9 10">
    <name type="scientific">Thermotalea metallivorans</name>
    <dbReference type="NCBI Taxonomy" id="520762"/>
    <lineage>
        <taxon>Bacteria</taxon>
        <taxon>Bacillati</taxon>
        <taxon>Bacillota</taxon>
        <taxon>Clostridia</taxon>
        <taxon>Peptostreptococcales</taxon>
        <taxon>Thermotaleaceae</taxon>
        <taxon>Thermotalea</taxon>
    </lineage>
</organism>
<comment type="subcellular location">
    <subcellularLocation>
        <location evidence="1">Cell membrane</location>
        <topology evidence="1">Multi-pass membrane protein</topology>
    </subcellularLocation>
</comment>
<protein>
    <recommendedName>
        <fullName evidence="8">EamA domain-containing protein</fullName>
    </recommendedName>
</protein>
<keyword evidence="10" id="KW-1185">Reference proteome</keyword>
<evidence type="ECO:0000313" key="10">
    <source>
        <dbReference type="Proteomes" id="UP000070456"/>
    </source>
</evidence>
<evidence type="ECO:0000256" key="6">
    <source>
        <dbReference type="ARBA" id="ARBA00023136"/>
    </source>
</evidence>
<feature type="transmembrane region" description="Helical" evidence="7">
    <location>
        <begin position="149"/>
        <end position="169"/>
    </location>
</feature>
<dbReference type="PATRIC" id="fig|520762.4.peg.1142"/>
<feature type="domain" description="EamA" evidence="8">
    <location>
        <begin position="145"/>
        <end position="277"/>
    </location>
</feature>
<dbReference type="OrthoDB" id="9804865at2"/>
<evidence type="ECO:0000259" key="8">
    <source>
        <dbReference type="Pfam" id="PF00892"/>
    </source>
</evidence>
<dbReference type="InterPro" id="IPR037185">
    <property type="entry name" value="EmrE-like"/>
</dbReference>
<evidence type="ECO:0000256" key="5">
    <source>
        <dbReference type="ARBA" id="ARBA00022989"/>
    </source>
</evidence>
<dbReference type="Pfam" id="PF00892">
    <property type="entry name" value="EamA"/>
    <property type="match status" value="2"/>
</dbReference>
<dbReference type="PANTHER" id="PTHR42920:SF5">
    <property type="entry name" value="EAMA DOMAIN-CONTAINING PROTEIN"/>
    <property type="match status" value="1"/>
</dbReference>
<feature type="transmembrane region" description="Helical" evidence="7">
    <location>
        <begin position="236"/>
        <end position="256"/>
    </location>
</feature>
<feature type="transmembrane region" description="Helical" evidence="7">
    <location>
        <begin position="207"/>
        <end position="224"/>
    </location>
</feature>
<evidence type="ECO:0000256" key="3">
    <source>
        <dbReference type="ARBA" id="ARBA00022475"/>
    </source>
</evidence>
<dbReference type="InterPro" id="IPR051258">
    <property type="entry name" value="Diverse_Substrate_Transporter"/>
</dbReference>
<feature type="transmembrane region" description="Helical" evidence="7">
    <location>
        <begin position="94"/>
        <end position="112"/>
    </location>
</feature>
<dbReference type="RefSeq" id="WP_068555395.1">
    <property type="nucleotide sequence ID" value="NZ_LOEE01000027.1"/>
</dbReference>
<gene>
    <name evidence="9" type="ORF">AN619_10220</name>
</gene>
<accession>A0A140L7G6</accession>
<evidence type="ECO:0000256" key="1">
    <source>
        <dbReference type="ARBA" id="ARBA00004651"/>
    </source>
</evidence>
<dbReference type="Proteomes" id="UP000070456">
    <property type="component" value="Unassembled WGS sequence"/>
</dbReference>
<dbReference type="InterPro" id="IPR000620">
    <property type="entry name" value="EamA_dom"/>
</dbReference>
<evidence type="ECO:0000256" key="2">
    <source>
        <dbReference type="ARBA" id="ARBA00007362"/>
    </source>
</evidence>
<feature type="transmembrane region" description="Helical" evidence="7">
    <location>
        <begin position="67"/>
        <end position="88"/>
    </location>
</feature>
<evidence type="ECO:0000256" key="4">
    <source>
        <dbReference type="ARBA" id="ARBA00022692"/>
    </source>
</evidence>
<proteinExistence type="inferred from homology"/>
<dbReference type="GO" id="GO:0005886">
    <property type="term" value="C:plasma membrane"/>
    <property type="evidence" value="ECO:0007669"/>
    <property type="project" value="UniProtKB-SubCell"/>
</dbReference>
<keyword evidence="5 7" id="KW-1133">Transmembrane helix</keyword>
<name>A0A140L7G6_9FIRM</name>
<dbReference type="EMBL" id="LOEE01000027">
    <property type="protein sequence ID" value="KXG76491.1"/>
    <property type="molecule type" value="Genomic_DNA"/>
</dbReference>
<evidence type="ECO:0000256" key="7">
    <source>
        <dbReference type="SAM" id="Phobius"/>
    </source>
</evidence>
<comment type="similarity">
    <text evidence="2">Belongs to the EamA transporter family.</text>
</comment>
<keyword evidence="6 7" id="KW-0472">Membrane</keyword>
<feature type="transmembrane region" description="Helical" evidence="7">
    <location>
        <begin position="7"/>
        <end position="25"/>
    </location>
</feature>
<feature type="transmembrane region" description="Helical" evidence="7">
    <location>
        <begin position="176"/>
        <end position="195"/>
    </location>
</feature>
<sequence>MKKQYQADLALLGVTLAWGVSFILTKNSLATLETFNFLGIRFLIAAIASALFFYKRFMKLDRATLKYGIFIGIIMFSGYAAQTIGLNYTTASKSGFITGFSVVIVPIFSAIVLKKIPRFSSVIGVIAAIIGLGLLTLDATLQLNIGDFYTLIGAFCFAFHIITVGKYAVQVDSINLAILQIGVVGILSTVVSVIFETPILPTDEGAWFSILFLSFVCTSGAFIVQNAVQKYTTTTHTALIFTGEPVFSAIFAYFLLGEVMNARGIFGSILIVAGMLVAELDIDLSFLKSGKKEALREQ</sequence>
<feature type="domain" description="EamA" evidence="8">
    <location>
        <begin position="8"/>
        <end position="136"/>
    </location>
</feature>
<feature type="transmembrane region" description="Helical" evidence="7">
    <location>
        <begin position="262"/>
        <end position="282"/>
    </location>
</feature>
<keyword evidence="3" id="KW-1003">Cell membrane</keyword>
<dbReference type="PANTHER" id="PTHR42920">
    <property type="entry name" value="OS03G0707200 PROTEIN-RELATED"/>
    <property type="match status" value="1"/>
</dbReference>
<comment type="caution">
    <text evidence="9">The sequence shown here is derived from an EMBL/GenBank/DDBJ whole genome shotgun (WGS) entry which is preliminary data.</text>
</comment>
<reference evidence="9 10" key="1">
    <citation type="submission" date="2015-12" db="EMBL/GenBank/DDBJ databases">
        <title>Draft genome sequence of the thermoanaerobe Thermotalea metallivorans, an isolate from the runoff channel of the Great Artesian Basin, Australia.</title>
        <authorList>
            <person name="Patel B.K."/>
        </authorList>
    </citation>
    <scope>NUCLEOTIDE SEQUENCE [LARGE SCALE GENOMIC DNA]</scope>
    <source>
        <strain evidence="9 10">B2-1</strain>
    </source>
</reference>
<keyword evidence="4 7" id="KW-0812">Transmembrane</keyword>
<feature type="transmembrane region" description="Helical" evidence="7">
    <location>
        <begin position="37"/>
        <end position="55"/>
    </location>
</feature>
<feature type="transmembrane region" description="Helical" evidence="7">
    <location>
        <begin position="119"/>
        <end position="137"/>
    </location>
</feature>
<dbReference type="SUPFAM" id="SSF103481">
    <property type="entry name" value="Multidrug resistance efflux transporter EmrE"/>
    <property type="match status" value="2"/>
</dbReference>